<evidence type="ECO:0000313" key="3">
    <source>
        <dbReference type="Proteomes" id="UP000032233"/>
    </source>
</evidence>
<feature type="compositionally biased region" description="Polar residues" evidence="1">
    <location>
        <begin position="10"/>
        <end position="24"/>
    </location>
</feature>
<dbReference type="NCBIfam" id="TIGR02032">
    <property type="entry name" value="GG-red-SF"/>
    <property type="match status" value="1"/>
</dbReference>
<protein>
    <recommendedName>
        <fullName evidence="4">FAD-binding domain-containing protein</fullName>
    </recommendedName>
</protein>
<reference evidence="2 3" key="1">
    <citation type="submission" date="2013-11" db="EMBL/GenBank/DDBJ databases">
        <title>Metagenomic analysis of a methanogenic consortium involved in long chain n-alkane degradation.</title>
        <authorList>
            <person name="Davidova I.A."/>
            <person name="Callaghan A.V."/>
            <person name="Wawrik B."/>
            <person name="Pruitt S."/>
            <person name="Marks C."/>
            <person name="Duncan K.E."/>
            <person name="Suflita J.M."/>
        </authorList>
    </citation>
    <scope>NUCLEOTIDE SEQUENCE [LARGE SCALE GENOMIC DNA]</scope>
    <source>
        <strain evidence="2 3">SPR</strain>
    </source>
</reference>
<dbReference type="PRINTS" id="PR00420">
    <property type="entry name" value="RNGMNOXGNASE"/>
</dbReference>
<dbReference type="InterPro" id="IPR050407">
    <property type="entry name" value="Geranylgeranyl_reductase"/>
</dbReference>
<gene>
    <name evidence="2" type="ORF">X474_20620</name>
</gene>
<dbReference type="PANTHER" id="PTHR42685:SF22">
    <property type="entry name" value="CONDITIONED MEDIUM FACTOR RECEPTOR 1"/>
    <property type="match status" value="1"/>
</dbReference>
<dbReference type="STRING" id="1429043.X474_20620"/>
<sequence length="416" mass="45482">MGGVKKDSPTRTVSSPPPKLQTNNDSKLMEEYDVIVAGLGPAGAGAATELTRAGARVLALDSGAKKPCGGCISMRWSWLFDWFGKPKWFEDHQVNRLCLNWQGKIPVFWQTKKFGAVLVDRNLLDNHLVPKVKAGGVEILNARLKSLRQVKSKYQIRTTKGDFRCSWLVDASGSSLALKKKFNLGNASSFTYKALVCETKASKKVTELLSRGTALIDLGAIPLGYGWIFQRGETVNFGVATRRLDKLPPQKNLQTCLAAFAQSYGLETPQRFRGAVIPCPDRKTPLLSRGNILLTGDAASLADPFLGEGIGQAMLSGRLAAEAVLKGKADYYKTSIKKGLLREHAHARMLAGLIYNLPAKAHGLARRHPGSLETGFKLLRGEITHKTLWGHILGKILGFKPSLDRSPGGYYSKRLN</sequence>
<dbReference type="InterPro" id="IPR011777">
    <property type="entry name" value="Geranylgeranyl_Rdtase_fam"/>
</dbReference>
<organism evidence="2 3">
    <name type="scientific">Dethiosulfatarculus sandiegensis</name>
    <dbReference type="NCBI Taxonomy" id="1429043"/>
    <lineage>
        <taxon>Bacteria</taxon>
        <taxon>Pseudomonadati</taxon>
        <taxon>Thermodesulfobacteriota</taxon>
        <taxon>Desulfarculia</taxon>
        <taxon>Desulfarculales</taxon>
        <taxon>Desulfarculaceae</taxon>
        <taxon>Dethiosulfatarculus</taxon>
    </lineage>
</organism>
<dbReference type="Pfam" id="PF05834">
    <property type="entry name" value="Lycopene_cycl"/>
    <property type="match status" value="1"/>
</dbReference>
<dbReference type="OrthoDB" id="9799983at2"/>
<name>A0A0D2GBP5_9BACT</name>
<evidence type="ECO:0008006" key="4">
    <source>
        <dbReference type="Google" id="ProtNLM"/>
    </source>
</evidence>
<accession>A0A0D2GBP5</accession>
<dbReference type="SUPFAM" id="SSF51905">
    <property type="entry name" value="FAD/NAD(P)-binding domain"/>
    <property type="match status" value="1"/>
</dbReference>
<evidence type="ECO:0000256" key="1">
    <source>
        <dbReference type="SAM" id="MobiDB-lite"/>
    </source>
</evidence>
<comment type="caution">
    <text evidence="2">The sequence shown here is derived from an EMBL/GenBank/DDBJ whole genome shotgun (WGS) entry which is preliminary data.</text>
</comment>
<dbReference type="AlphaFoldDB" id="A0A0D2GBP5"/>
<feature type="region of interest" description="Disordered" evidence="1">
    <location>
        <begin position="1"/>
        <end position="24"/>
    </location>
</feature>
<keyword evidence="3" id="KW-1185">Reference proteome</keyword>
<dbReference type="Proteomes" id="UP000032233">
    <property type="component" value="Unassembled WGS sequence"/>
</dbReference>
<evidence type="ECO:0000313" key="2">
    <source>
        <dbReference type="EMBL" id="KIX12322.1"/>
    </source>
</evidence>
<dbReference type="PANTHER" id="PTHR42685">
    <property type="entry name" value="GERANYLGERANYL DIPHOSPHATE REDUCTASE"/>
    <property type="match status" value="1"/>
</dbReference>
<proteinExistence type="predicted"/>
<dbReference type="Gene3D" id="3.50.50.60">
    <property type="entry name" value="FAD/NAD(P)-binding domain"/>
    <property type="match status" value="1"/>
</dbReference>
<dbReference type="EMBL" id="AZAC01000034">
    <property type="protein sequence ID" value="KIX12322.1"/>
    <property type="molecule type" value="Genomic_DNA"/>
</dbReference>
<dbReference type="InterPro" id="IPR036188">
    <property type="entry name" value="FAD/NAD-bd_sf"/>
</dbReference>
<dbReference type="GO" id="GO:0016628">
    <property type="term" value="F:oxidoreductase activity, acting on the CH-CH group of donors, NAD or NADP as acceptor"/>
    <property type="evidence" value="ECO:0007669"/>
    <property type="project" value="InterPro"/>
</dbReference>
<dbReference type="InParanoid" id="A0A0D2GBP5"/>